<evidence type="ECO:0000313" key="2">
    <source>
        <dbReference type="Proteomes" id="UP000623467"/>
    </source>
</evidence>
<dbReference type="CDD" id="cd06558">
    <property type="entry name" value="crotonase-like"/>
    <property type="match status" value="1"/>
</dbReference>
<dbReference type="GO" id="GO:0005777">
    <property type="term" value="C:peroxisome"/>
    <property type="evidence" value="ECO:0007669"/>
    <property type="project" value="TreeGrafter"/>
</dbReference>
<protein>
    <submittedName>
        <fullName evidence="1">Enoyl-CoA delta isomerase 3</fullName>
    </submittedName>
</protein>
<dbReference type="OrthoDB" id="1696280at2759"/>
<accession>A0A8H6ZD76</accession>
<dbReference type="PANTHER" id="PTHR11941:SF75">
    <property type="entry name" value="ENOYL-COA HYDRATASE_ISOMERASE FAMILY PROTEIN"/>
    <property type="match status" value="1"/>
</dbReference>
<dbReference type="Gene3D" id="3.90.226.10">
    <property type="entry name" value="2-enoyl-CoA Hydratase, Chain A, domain 1"/>
    <property type="match status" value="1"/>
</dbReference>
<dbReference type="Pfam" id="PF00378">
    <property type="entry name" value="ECH_1"/>
    <property type="match status" value="1"/>
</dbReference>
<proteinExistence type="predicted"/>
<dbReference type="GO" id="GO:0004165">
    <property type="term" value="F:delta(3)-delta(2)-enoyl-CoA isomerase activity"/>
    <property type="evidence" value="ECO:0007669"/>
    <property type="project" value="TreeGrafter"/>
</dbReference>
<name>A0A8H6ZD76_9AGAR</name>
<keyword evidence="1" id="KW-0413">Isomerase</keyword>
<sequence length="249" mass="27490">MTYPLSLPTENPLVTVTHPKDSIWVIELHNGQDNRLIPALVDHALKPALDAVELHWRNQWREAQNSKDKSGGKGAVIIVGRKDQEKFFSNGQSFVTCTPAFFLTADSVPTICAINGHCFAGGFMLSLACDYRVMTDGSKRRAWLCMNEIDFGAVWPHSDGRTRREIALGHRYEPNEALSVGIVDHIVTGNTNAVLAKAEELALAVGVKAQGGVWGLIKNDLYYEPLKTLKRDPRMSNPQVEDAAAKARL</sequence>
<reference evidence="1" key="1">
    <citation type="submission" date="2020-05" db="EMBL/GenBank/DDBJ databases">
        <title>Mycena genomes resolve the evolution of fungal bioluminescence.</title>
        <authorList>
            <person name="Tsai I.J."/>
        </authorList>
    </citation>
    <scope>NUCLEOTIDE SEQUENCE</scope>
    <source>
        <strain evidence="1">160909Yilan</strain>
    </source>
</reference>
<evidence type="ECO:0000313" key="1">
    <source>
        <dbReference type="EMBL" id="KAF7375154.1"/>
    </source>
</evidence>
<dbReference type="Proteomes" id="UP000623467">
    <property type="component" value="Unassembled WGS sequence"/>
</dbReference>
<dbReference type="GO" id="GO:0006635">
    <property type="term" value="P:fatty acid beta-oxidation"/>
    <property type="evidence" value="ECO:0007669"/>
    <property type="project" value="TreeGrafter"/>
</dbReference>
<dbReference type="AlphaFoldDB" id="A0A8H6ZD76"/>
<dbReference type="InterPro" id="IPR029045">
    <property type="entry name" value="ClpP/crotonase-like_dom_sf"/>
</dbReference>
<organism evidence="1 2">
    <name type="scientific">Mycena sanguinolenta</name>
    <dbReference type="NCBI Taxonomy" id="230812"/>
    <lineage>
        <taxon>Eukaryota</taxon>
        <taxon>Fungi</taxon>
        <taxon>Dikarya</taxon>
        <taxon>Basidiomycota</taxon>
        <taxon>Agaricomycotina</taxon>
        <taxon>Agaricomycetes</taxon>
        <taxon>Agaricomycetidae</taxon>
        <taxon>Agaricales</taxon>
        <taxon>Marasmiineae</taxon>
        <taxon>Mycenaceae</taxon>
        <taxon>Mycena</taxon>
    </lineage>
</organism>
<gene>
    <name evidence="1" type="ORF">MSAN_00401900</name>
</gene>
<dbReference type="SUPFAM" id="SSF52096">
    <property type="entry name" value="ClpP/crotonase"/>
    <property type="match status" value="1"/>
</dbReference>
<dbReference type="PANTHER" id="PTHR11941">
    <property type="entry name" value="ENOYL-COA HYDRATASE-RELATED"/>
    <property type="match status" value="1"/>
</dbReference>
<dbReference type="InterPro" id="IPR001753">
    <property type="entry name" value="Enoyl-CoA_hydra/iso"/>
</dbReference>
<comment type="caution">
    <text evidence="1">The sequence shown here is derived from an EMBL/GenBank/DDBJ whole genome shotgun (WGS) entry which is preliminary data.</text>
</comment>
<dbReference type="EMBL" id="JACAZH010000002">
    <property type="protein sequence ID" value="KAF7375154.1"/>
    <property type="molecule type" value="Genomic_DNA"/>
</dbReference>
<keyword evidence="2" id="KW-1185">Reference proteome</keyword>